<keyword evidence="1" id="KW-0472">Membrane</keyword>
<gene>
    <name evidence="2" type="ORF">KDK92_06875</name>
</gene>
<feature type="transmembrane region" description="Helical" evidence="1">
    <location>
        <begin position="44"/>
        <end position="60"/>
    </location>
</feature>
<accession>A0A9J6NYD9</accession>
<sequence length="190" mass="22672">MKYEIIYDIIMTLFGLSFSGYLIYIGIRQIKRVPFIIRGISSRAARVLPVFMIFSSQVIGEEFDMFLSVTALCLMILFFIFLYIDYKKFYQLYIYNIDEETLEGLLEQYFEDKGFKYKLIDDSSVFDSFYNEIRIYKSKSKKNIGVLKSDFEKYINHMKCKKFRVMGLVNILFGLAFLIFIIHILIKFYI</sequence>
<feature type="transmembrane region" description="Helical" evidence="1">
    <location>
        <begin position="165"/>
        <end position="186"/>
    </location>
</feature>
<reference evidence="2" key="1">
    <citation type="journal article" date="2021" name="mSystems">
        <title>Bacteria and Archaea Synergistically Convert Glycine Betaine to Biogenic Methane in the Formosa Cold Seep of the South China Sea.</title>
        <authorList>
            <person name="Li L."/>
            <person name="Zhang W."/>
            <person name="Zhang S."/>
            <person name="Song L."/>
            <person name="Sun Q."/>
            <person name="Zhang H."/>
            <person name="Xiang H."/>
            <person name="Dong X."/>
        </authorList>
    </citation>
    <scope>NUCLEOTIDE SEQUENCE</scope>
    <source>
        <strain evidence="2">ZWT</strain>
    </source>
</reference>
<proteinExistence type="predicted"/>
<organism evidence="2 3">
    <name type="scientific">Oceanirhabdus seepicola</name>
    <dbReference type="NCBI Taxonomy" id="2828781"/>
    <lineage>
        <taxon>Bacteria</taxon>
        <taxon>Bacillati</taxon>
        <taxon>Bacillota</taxon>
        <taxon>Clostridia</taxon>
        <taxon>Eubacteriales</taxon>
        <taxon>Clostridiaceae</taxon>
        <taxon>Oceanirhabdus</taxon>
    </lineage>
</organism>
<evidence type="ECO:0000313" key="3">
    <source>
        <dbReference type="Proteomes" id="UP001056429"/>
    </source>
</evidence>
<dbReference type="EMBL" id="JAGSOJ010000001">
    <property type="protein sequence ID" value="MCM1989458.1"/>
    <property type="molecule type" value="Genomic_DNA"/>
</dbReference>
<feature type="transmembrane region" description="Helical" evidence="1">
    <location>
        <begin position="66"/>
        <end position="84"/>
    </location>
</feature>
<dbReference type="RefSeq" id="WP_250858453.1">
    <property type="nucleotide sequence ID" value="NZ_JAGSOJ010000001.1"/>
</dbReference>
<keyword evidence="1" id="KW-0812">Transmembrane</keyword>
<evidence type="ECO:0000256" key="1">
    <source>
        <dbReference type="SAM" id="Phobius"/>
    </source>
</evidence>
<keyword evidence="1" id="KW-1133">Transmembrane helix</keyword>
<reference evidence="2" key="2">
    <citation type="submission" date="2021-04" db="EMBL/GenBank/DDBJ databases">
        <authorList>
            <person name="Dong X."/>
        </authorList>
    </citation>
    <scope>NUCLEOTIDE SEQUENCE</scope>
    <source>
        <strain evidence="2">ZWT</strain>
    </source>
</reference>
<name>A0A9J6NYD9_9CLOT</name>
<dbReference type="Proteomes" id="UP001056429">
    <property type="component" value="Unassembled WGS sequence"/>
</dbReference>
<protein>
    <submittedName>
        <fullName evidence="2">Uncharacterized protein</fullName>
    </submittedName>
</protein>
<evidence type="ECO:0000313" key="2">
    <source>
        <dbReference type="EMBL" id="MCM1989458.1"/>
    </source>
</evidence>
<keyword evidence="3" id="KW-1185">Reference proteome</keyword>
<feature type="transmembrane region" description="Helical" evidence="1">
    <location>
        <begin position="6"/>
        <end position="24"/>
    </location>
</feature>
<comment type="caution">
    <text evidence="2">The sequence shown here is derived from an EMBL/GenBank/DDBJ whole genome shotgun (WGS) entry which is preliminary data.</text>
</comment>
<dbReference type="AlphaFoldDB" id="A0A9J6NYD9"/>